<dbReference type="Proteomes" id="UP000221015">
    <property type="component" value="Unassembled WGS sequence"/>
</dbReference>
<protein>
    <submittedName>
        <fullName evidence="2">Uncharacterized protein</fullName>
    </submittedName>
</protein>
<reference evidence="2" key="2">
    <citation type="submission" date="2017-07" db="EMBL/GenBank/DDBJ databases">
        <authorList>
            <person name="Sun Z.S."/>
            <person name="Albrecht U."/>
            <person name="Echele G."/>
            <person name="Lee C.C."/>
        </authorList>
    </citation>
    <scope>NUCLEOTIDE SEQUENCE</scope>
    <source>
        <strain evidence="2">CNCM I 4542</strain>
    </source>
</reference>
<accession>A0A2J4JSI4</accession>
<dbReference type="EMBL" id="NMTS02000001">
    <property type="protein sequence ID" value="PLK30819.1"/>
    <property type="molecule type" value="Genomic_DNA"/>
</dbReference>
<organism evidence="2 3">
    <name type="scientific">Faecalibacterium prausnitzii</name>
    <dbReference type="NCBI Taxonomy" id="853"/>
    <lineage>
        <taxon>Bacteria</taxon>
        <taxon>Bacillati</taxon>
        <taxon>Bacillota</taxon>
        <taxon>Clostridia</taxon>
        <taxon>Eubacteriales</taxon>
        <taxon>Oscillospiraceae</taxon>
        <taxon>Faecalibacterium</taxon>
    </lineage>
</organism>
<reference evidence="1 4" key="3">
    <citation type="journal article" date="2019" name="Nat. Med.">
        <title>A library of human gut bacterial isolates paired with longitudinal multiomics data enables mechanistic microbiome research.</title>
        <authorList>
            <person name="Poyet M."/>
            <person name="Groussin M."/>
            <person name="Gibbons S.M."/>
            <person name="Avila-Pacheco J."/>
            <person name="Jiang X."/>
            <person name="Kearney S.M."/>
            <person name="Perrotta A.R."/>
            <person name="Berdy B."/>
            <person name="Zhao S."/>
            <person name="Lieberman T.D."/>
            <person name="Swanson P.K."/>
            <person name="Smith M."/>
            <person name="Roesemann S."/>
            <person name="Alexander J.E."/>
            <person name="Rich S.A."/>
            <person name="Livny J."/>
            <person name="Vlamakis H."/>
            <person name="Clish C."/>
            <person name="Bullock K."/>
            <person name="Deik A."/>
            <person name="Scott J."/>
            <person name="Pierce K.A."/>
            <person name="Xavier R.J."/>
            <person name="Alm E.J."/>
        </authorList>
    </citation>
    <scope>NUCLEOTIDE SEQUENCE [LARGE SCALE GENOMIC DNA]</scope>
    <source>
        <strain evidence="1 4">BIOML-B9</strain>
    </source>
</reference>
<gene>
    <name evidence="2" type="ORF">CGS50_004200</name>
    <name evidence="1" type="ORF">GKD85_13025</name>
</gene>
<dbReference type="RefSeq" id="WP_097782185.1">
    <property type="nucleotide sequence ID" value="NZ_JAEKBW010000001.1"/>
</dbReference>
<proteinExistence type="predicted"/>
<dbReference type="EMBL" id="WKQE01000022">
    <property type="protein sequence ID" value="MSC81706.1"/>
    <property type="molecule type" value="Genomic_DNA"/>
</dbReference>
<dbReference type="Proteomes" id="UP000477010">
    <property type="component" value="Unassembled WGS sequence"/>
</dbReference>
<comment type="caution">
    <text evidence="2">The sequence shown here is derived from an EMBL/GenBank/DDBJ whole genome shotgun (WGS) entry which is preliminary data.</text>
</comment>
<dbReference type="AlphaFoldDB" id="A0A2J4JSI4"/>
<evidence type="ECO:0000313" key="4">
    <source>
        <dbReference type="Proteomes" id="UP000477010"/>
    </source>
</evidence>
<sequence>MTAKQQSTESGGGLRTVTLTADQWNTLYFYLLTSTKYRNGEIEAWERLALETNEDGSPKFIHAADNARYLRDQEKTLHEIAQSIC</sequence>
<evidence type="ECO:0000313" key="3">
    <source>
        <dbReference type="Proteomes" id="UP000221015"/>
    </source>
</evidence>
<evidence type="ECO:0000313" key="1">
    <source>
        <dbReference type="EMBL" id="MSC81706.1"/>
    </source>
</evidence>
<evidence type="ECO:0000313" key="2">
    <source>
        <dbReference type="EMBL" id="PLK30819.1"/>
    </source>
</evidence>
<name>A0A2J4JSI4_9FIRM</name>
<reference evidence="2 3" key="1">
    <citation type="journal article" date="2017" name="Front. Microbiol.">
        <title>New Insights into the Diversity of the Genus Faecalibacterium.</title>
        <authorList>
            <person name="Benevides L."/>
            <person name="Burman S."/>
            <person name="Martin R."/>
            <person name="Robert V."/>
            <person name="Thomas M."/>
            <person name="Miquel S."/>
            <person name="Chain F."/>
            <person name="Sokol H."/>
            <person name="Bermudez-Humaran L.G."/>
            <person name="Morrison M."/>
            <person name="Langella P."/>
            <person name="Azevedo V.A."/>
            <person name="Chatel J.M."/>
            <person name="Soares S."/>
        </authorList>
    </citation>
    <scope>NUCLEOTIDE SEQUENCE [LARGE SCALE GENOMIC DNA]</scope>
    <source>
        <strain evidence="2 3">CNCM I 4542</strain>
    </source>
</reference>